<evidence type="ECO:0000256" key="2">
    <source>
        <dbReference type="ARBA" id="ARBA00022737"/>
    </source>
</evidence>
<dbReference type="Gene3D" id="2.130.10.10">
    <property type="entry name" value="YVTN repeat-like/Quinoprotein amine dehydrogenase"/>
    <property type="match status" value="1"/>
</dbReference>
<feature type="compositionally biased region" description="Basic and acidic residues" evidence="7">
    <location>
        <begin position="594"/>
        <end position="603"/>
    </location>
</feature>
<organism evidence="8 9">
    <name type="scientific">Saccharata proteae CBS 121410</name>
    <dbReference type="NCBI Taxonomy" id="1314787"/>
    <lineage>
        <taxon>Eukaryota</taxon>
        <taxon>Fungi</taxon>
        <taxon>Dikarya</taxon>
        <taxon>Ascomycota</taxon>
        <taxon>Pezizomycotina</taxon>
        <taxon>Dothideomycetes</taxon>
        <taxon>Dothideomycetes incertae sedis</taxon>
        <taxon>Botryosphaeriales</taxon>
        <taxon>Saccharataceae</taxon>
        <taxon>Saccharata</taxon>
    </lineage>
</organism>
<gene>
    <name evidence="8" type="ORF">K490DRAFT_70488</name>
</gene>
<dbReference type="PANTHER" id="PTHR14107">
    <property type="entry name" value="WD REPEAT PROTEIN"/>
    <property type="match status" value="1"/>
</dbReference>
<evidence type="ECO:0000256" key="6">
    <source>
        <dbReference type="PROSITE-ProRule" id="PRU00221"/>
    </source>
</evidence>
<evidence type="ECO:0000256" key="5">
    <source>
        <dbReference type="ARBA" id="ARBA00038682"/>
    </source>
</evidence>
<comment type="similarity">
    <text evidence="4">Belongs to the WD repeat creC family.</text>
</comment>
<dbReference type="SMART" id="SM00320">
    <property type="entry name" value="WD40"/>
    <property type="match status" value="5"/>
</dbReference>
<feature type="compositionally biased region" description="Polar residues" evidence="7">
    <location>
        <begin position="105"/>
        <end position="136"/>
    </location>
</feature>
<dbReference type="GO" id="GO:0051286">
    <property type="term" value="C:cell tip"/>
    <property type="evidence" value="ECO:0007669"/>
    <property type="project" value="TreeGrafter"/>
</dbReference>
<protein>
    <submittedName>
        <fullName evidence="8">Catabolite repression protein creC</fullName>
    </submittedName>
</protein>
<proteinExistence type="inferred from homology"/>
<comment type="function">
    <text evidence="3">Component of the regulatory network controlling carbon source utilization through ubiquitination and deubiquitination involving creA, creB, creC, creD and acrB. Required to prevent the proteolysis of the CreB deubiquitinating enzyme in the absence of carbon catabolite repression. CreB deubiquitinating enzyme stabilized in a complex with the CreC leads to the expression of genes such as those in the proline and quinate pathways.</text>
</comment>
<feature type="region of interest" description="Disordered" evidence="7">
    <location>
        <begin position="100"/>
        <end position="136"/>
    </location>
</feature>
<accession>A0A9P4LYL0</accession>
<feature type="region of interest" description="Disordered" evidence="7">
    <location>
        <begin position="157"/>
        <end position="180"/>
    </location>
</feature>
<feature type="compositionally biased region" description="Polar residues" evidence="7">
    <location>
        <begin position="335"/>
        <end position="346"/>
    </location>
</feature>
<evidence type="ECO:0000313" key="8">
    <source>
        <dbReference type="EMBL" id="KAF2091706.1"/>
    </source>
</evidence>
<keyword evidence="2" id="KW-0677">Repeat</keyword>
<dbReference type="GO" id="GO:0045013">
    <property type="term" value="P:carbon catabolite repression of transcription"/>
    <property type="evidence" value="ECO:0007669"/>
    <property type="project" value="TreeGrafter"/>
</dbReference>
<dbReference type="SUPFAM" id="SSF50978">
    <property type="entry name" value="WD40 repeat-like"/>
    <property type="match status" value="1"/>
</dbReference>
<dbReference type="EMBL" id="ML978711">
    <property type="protein sequence ID" value="KAF2091706.1"/>
    <property type="molecule type" value="Genomic_DNA"/>
</dbReference>
<name>A0A9P4LYL0_9PEZI</name>
<evidence type="ECO:0000313" key="9">
    <source>
        <dbReference type="Proteomes" id="UP000799776"/>
    </source>
</evidence>
<evidence type="ECO:0000256" key="7">
    <source>
        <dbReference type="SAM" id="MobiDB-lite"/>
    </source>
</evidence>
<feature type="region of interest" description="Disordered" evidence="7">
    <location>
        <begin position="507"/>
        <end position="554"/>
    </location>
</feature>
<feature type="repeat" description="WD" evidence="6">
    <location>
        <begin position="412"/>
        <end position="453"/>
    </location>
</feature>
<reference evidence="8" key="1">
    <citation type="journal article" date="2020" name="Stud. Mycol.">
        <title>101 Dothideomycetes genomes: a test case for predicting lifestyles and emergence of pathogens.</title>
        <authorList>
            <person name="Haridas S."/>
            <person name="Albert R."/>
            <person name="Binder M."/>
            <person name="Bloem J."/>
            <person name="Labutti K."/>
            <person name="Salamov A."/>
            <person name="Andreopoulos B."/>
            <person name="Baker S."/>
            <person name="Barry K."/>
            <person name="Bills G."/>
            <person name="Bluhm B."/>
            <person name="Cannon C."/>
            <person name="Castanera R."/>
            <person name="Culley D."/>
            <person name="Daum C."/>
            <person name="Ezra D."/>
            <person name="Gonzalez J."/>
            <person name="Henrissat B."/>
            <person name="Kuo A."/>
            <person name="Liang C."/>
            <person name="Lipzen A."/>
            <person name="Lutzoni F."/>
            <person name="Magnuson J."/>
            <person name="Mondo S."/>
            <person name="Nolan M."/>
            <person name="Ohm R."/>
            <person name="Pangilinan J."/>
            <person name="Park H.-J."/>
            <person name="Ramirez L."/>
            <person name="Alfaro M."/>
            <person name="Sun H."/>
            <person name="Tritt A."/>
            <person name="Yoshinaga Y."/>
            <person name="Zwiers L.-H."/>
            <person name="Turgeon B."/>
            <person name="Goodwin S."/>
            <person name="Spatafora J."/>
            <person name="Crous P."/>
            <person name="Grigoriev I."/>
        </authorList>
    </citation>
    <scope>NUCLEOTIDE SEQUENCE</scope>
    <source>
        <strain evidence="8">CBS 121410</strain>
    </source>
</reference>
<dbReference type="OrthoDB" id="3367at2759"/>
<dbReference type="InterPro" id="IPR036322">
    <property type="entry name" value="WD40_repeat_dom_sf"/>
</dbReference>
<keyword evidence="1 6" id="KW-0853">WD repeat</keyword>
<dbReference type="GO" id="GO:0005634">
    <property type="term" value="C:nucleus"/>
    <property type="evidence" value="ECO:0007669"/>
    <property type="project" value="TreeGrafter"/>
</dbReference>
<dbReference type="InterPro" id="IPR015943">
    <property type="entry name" value="WD40/YVTN_repeat-like_dom_sf"/>
</dbReference>
<dbReference type="AlphaFoldDB" id="A0A9P4LYL0"/>
<dbReference type="InterPro" id="IPR051362">
    <property type="entry name" value="WD_repeat_creC_regulators"/>
</dbReference>
<dbReference type="GO" id="GO:0032153">
    <property type="term" value="C:cell division site"/>
    <property type="evidence" value="ECO:0007669"/>
    <property type="project" value="TreeGrafter"/>
</dbReference>
<dbReference type="PROSITE" id="PS50082">
    <property type="entry name" value="WD_REPEATS_2"/>
    <property type="match status" value="2"/>
</dbReference>
<dbReference type="PROSITE" id="PS50294">
    <property type="entry name" value="WD_REPEATS_REGION"/>
    <property type="match status" value="1"/>
</dbReference>
<comment type="caution">
    <text evidence="8">The sequence shown here is derived from an EMBL/GenBank/DDBJ whole genome shotgun (WGS) entry which is preliminary data.</text>
</comment>
<feature type="compositionally biased region" description="Polar residues" evidence="7">
    <location>
        <begin position="67"/>
        <end position="77"/>
    </location>
</feature>
<feature type="region of interest" description="Disordered" evidence="7">
    <location>
        <begin position="328"/>
        <end position="349"/>
    </location>
</feature>
<comment type="subunit">
    <text evidence="5">Interacts with creB.</text>
</comment>
<evidence type="ECO:0000256" key="4">
    <source>
        <dbReference type="ARBA" id="ARBA00038107"/>
    </source>
</evidence>
<feature type="repeat" description="WD" evidence="6">
    <location>
        <begin position="370"/>
        <end position="411"/>
    </location>
</feature>
<dbReference type="Pfam" id="PF00400">
    <property type="entry name" value="WD40"/>
    <property type="match status" value="3"/>
</dbReference>
<keyword evidence="9" id="KW-1185">Reference proteome</keyword>
<dbReference type="InterPro" id="IPR001680">
    <property type="entry name" value="WD40_rpt"/>
</dbReference>
<feature type="region of interest" description="Disordered" evidence="7">
    <location>
        <begin position="56"/>
        <end position="85"/>
    </location>
</feature>
<evidence type="ECO:0000256" key="1">
    <source>
        <dbReference type="ARBA" id="ARBA00022574"/>
    </source>
</evidence>
<dbReference type="Proteomes" id="UP000799776">
    <property type="component" value="Unassembled WGS sequence"/>
</dbReference>
<feature type="region of interest" description="Disordered" evidence="7">
    <location>
        <begin position="594"/>
        <end position="622"/>
    </location>
</feature>
<dbReference type="PANTHER" id="PTHR14107:SF16">
    <property type="entry name" value="AT02583P"/>
    <property type="match status" value="1"/>
</dbReference>
<evidence type="ECO:0000256" key="3">
    <source>
        <dbReference type="ARBA" id="ARBA00037241"/>
    </source>
</evidence>
<sequence length="622" mass="68460">MFVLPPPPRYPTAQYGVGLPGQPVIETNNVINRPKSTENHLVVGEGTYLLRDVIHLATPPPHPSEAPVQNPNPLATTPSPPTAGTKVSLTILAPRQIPFPRLLRTDTNASTRSGIPPSIQESPHESQSFGSGYSSPYKQSNGVGSFGQLSAPAFGEGNPSLTFSNGKEAKDALKRRKPKNNMIKSNSSFVSRVIPHEAMGKKVQEHNPSGIYAFANINRAVQWLDLSSPSKEEQLTKILFTRAHALCHDVNRITKTAAHIDVAMGFSTGDIIWYEPMSQKYSRINKNGVINPTAVSDIRWLPHSENLFLAAHMDGTLVVYDKEKEDAPFVPEDASPTSEKPTSENGRSTELHIKKSVQSRSQKCNPVACWKVSNSKVNAFAFSPDGRHLAVASEDGSLRIIDYLKEQLLDVFPSYYGGVMCVCWSPDGRYIVTGGQDDLVSIWSLEDSMLVARCQGHNSWVTAVAFDPWRCDERNYRFGSVGEDCRLLLWDFSVGMLHRPRAASVRQRGSVSSHLPPRARAESTRLRSNSNATSGSSSGEEEEEEETLMHPVEPRARTAMLPPVMAKAVDEHPLCWLAFEDDCILTSCEDGHVRTWDRPKEGAEGSDSVRSSMAHGSRVSSR</sequence>